<dbReference type="PROSITE" id="PS50075">
    <property type="entry name" value="CARRIER"/>
    <property type="match status" value="1"/>
</dbReference>
<dbReference type="SUPFAM" id="SSF53474">
    <property type="entry name" value="alpha/beta-Hydrolases"/>
    <property type="match status" value="1"/>
</dbReference>
<evidence type="ECO:0000313" key="3">
    <source>
        <dbReference type="Proteomes" id="UP001251528"/>
    </source>
</evidence>
<dbReference type="AlphaFoldDB" id="A0AAJ0G324"/>
<dbReference type="Gene3D" id="3.40.50.1820">
    <property type="entry name" value="alpha/beta hydrolase"/>
    <property type="match status" value="1"/>
</dbReference>
<dbReference type="EMBL" id="JASWJB010000025">
    <property type="protein sequence ID" value="KAK2609246.1"/>
    <property type="molecule type" value="Genomic_DNA"/>
</dbReference>
<keyword evidence="3" id="KW-1185">Reference proteome</keyword>
<protein>
    <recommendedName>
        <fullName evidence="1">Carrier domain-containing protein</fullName>
    </recommendedName>
</protein>
<organism evidence="2 3">
    <name type="scientific">Conoideocrella luteorostrata</name>
    <dbReference type="NCBI Taxonomy" id="1105319"/>
    <lineage>
        <taxon>Eukaryota</taxon>
        <taxon>Fungi</taxon>
        <taxon>Dikarya</taxon>
        <taxon>Ascomycota</taxon>
        <taxon>Pezizomycotina</taxon>
        <taxon>Sordariomycetes</taxon>
        <taxon>Hypocreomycetidae</taxon>
        <taxon>Hypocreales</taxon>
        <taxon>Clavicipitaceae</taxon>
        <taxon>Conoideocrella</taxon>
    </lineage>
</organism>
<dbReference type="InterPro" id="IPR009081">
    <property type="entry name" value="PP-bd_ACP"/>
</dbReference>
<gene>
    <name evidence="2" type="ORF">QQS21_002180</name>
</gene>
<sequence length="315" mass="34894">MRFITVLDVVAAELGVATTEISLNDQLTNLGLDSLMSLALAGTLLENFDIDISHTEMTECGTRRANPSGTQTLFIFSDGSGSPEFYSSLELLDPEFDVYVLASPFVNSPEHYTYSFEGLVQFFVTAIRKHQPCGPYRFGGNSMGGIFAFEAARQIVDAGEEVASLLLMDSPCPAVLPPMTPSLINYSETTGLYRFRQKKTDGQRQTVMKITTKALRILPPKAPQTLIIWAEDGVRNSAKDPEPDLSYSKDDWGSIERWILNDRTGEAGDQVDARKSFRVRRFTSRIDSMQTSNGVHVPIFISFLNGNELLVNALQ</sequence>
<comment type="caution">
    <text evidence="2">The sequence shown here is derived from an EMBL/GenBank/DDBJ whole genome shotgun (WGS) entry which is preliminary data.</text>
</comment>
<dbReference type="Proteomes" id="UP001251528">
    <property type="component" value="Unassembled WGS sequence"/>
</dbReference>
<name>A0AAJ0G324_9HYPO</name>
<reference evidence="2" key="1">
    <citation type="submission" date="2023-06" db="EMBL/GenBank/DDBJ databases">
        <title>Conoideocrella luteorostrata (Hypocreales: Clavicipitaceae), a potential biocontrol fungus for elongate hemlock scale in United States Christmas tree production areas.</title>
        <authorList>
            <person name="Barrett H."/>
            <person name="Lovett B."/>
            <person name="Macias A.M."/>
            <person name="Stajich J.E."/>
            <person name="Kasson M.T."/>
        </authorList>
    </citation>
    <scope>NUCLEOTIDE SEQUENCE</scope>
    <source>
        <strain evidence="2">ARSEF 14590</strain>
    </source>
</reference>
<dbReference type="Gene3D" id="1.10.1200.10">
    <property type="entry name" value="ACP-like"/>
    <property type="match status" value="1"/>
</dbReference>
<accession>A0AAJ0G324</accession>
<dbReference type="InterPro" id="IPR036736">
    <property type="entry name" value="ACP-like_sf"/>
</dbReference>
<dbReference type="InterPro" id="IPR001031">
    <property type="entry name" value="Thioesterase"/>
</dbReference>
<dbReference type="Pfam" id="PF00550">
    <property type="entry name" value="PP-binding"/>
    <property type="match status" value="1"/>
</dbReference>
<evidence type="ECO:0000313" key="2">
    <source>
        <dbReference type="EMBL" id="KAK2609246.1"/>
    </source>
</evidence>
<dbReference type="Pfam" id="PF00975">
    <property type="entry name" value="Thioesterase"/>
    <property type="match status" value="1"/>
</dbReference>
<feature type="domain" description="Carrier" evidence="1">
    <location>
        <begin position="1"/>
        <end position="74"/>
    </location>
</feature>
<evidence type="ECO:0000259" key="1">
    <source>
        <dbReference type="PROSITE" id="PS50075"/>
    </source>
</evidence>
<dbReference type="SUPFAM" id="SSF47336">
    <property type="entry name" value="ACP-like"/>
    <property type="match status" value="1"/>
</dbReference>
<proteinExistence type="predicted"/>
<dbReference type="InterPro" id="IPR029058">
    <property type="entry name" value="AB_hydrolase_fold"/>
</dbReference>